<protein>
    <submittedName>
        <fullName evidence="4">Acyltransferase</fullName>
    </submittedName>
</protein>
<dbReference type="InterPro" id="IPR051159">
    <property type="entry name" value="Hexapeptide_acetyltransf"/>
</dbReference>
<dbReference type="PANTHER" id="PTHR23416:SF78">
    <property type="entry name" value="LIPOPOLYSACCHARIDE BIOSYNTHESIS O-ACETYL TRANSFERASE WBBJ-RELATED"/>
    <property type="match status" value="1"/>
</dbReference>
<dbReference type="Proteomes" id="UP000322918">
    <property type="component" value="Unassembled WGS sequence"/>
</dbReference>
<dbReference type="GO" id="GO:0016746">
    <property type="term" value="F:acyltransferase activity"/>
    <property type="evidence" value="ECO:0007669"/>
    <property type="project" value="UniProtKB-KW"/>
</dbReference>
<dbReference type="InterPro" id="IPR001451">
    <property type="entry name" value="Hexapep"/>
</dbReference>
<keyword evidence="5" id="KW-1185">Reference proteome</keyword>
<evidence type="ECO:0000256" key="1">
    <source>
        <dbReference type="ARBA" id="ARBA00022679"/>
    </source>
</evidence>
<name>A0A5M9HAR6_9SPHI</name>
<dbReference type="CDD" id="cd04647">
    <property type="entry name" value="LbH_MAT_like"/>
    <property type="match status" value="1"/>
</dbReference>
<keyword evidence="2" id="KW-0677">Repeat</keyword>
<keyword evidence="3 4" id="KW-0012">Acyltransferase</keyword>
<dbReference type="EMBL" id="VWNE01000019">
    <property type="protein sequence ID" value="KAA8482097.1"/>
    <property type="molecule type" value="Genomic_DNA"/>
</dbReference>
<dbReference type="OrthoDB" id="9801697at2"/>
<dbReference type="PANTHER" id="PTHR23416">
    <property type="entry name" value="SIALIC ACID SYNTHASE-RELATED"/>
    <property type="match status" value="1"/>
</dbReference>
<reference evidence="4 5" key="1">
    <citation type="submission" date="2019-09" db="EMBL/GenBank/DDBJ databases">
        <title>Pararcticibacter amylolyticus gen. nov., sp. nov., isolated from a rottenly hemp rope, and reclassification of Pedobacter tournemirensis as Pararcticibacter tournemirensis comb. nov.</title>
        <authorList>
            <person name="Cai Y."/>
        </authorList>
    </citation>
    <scope>NUCLEOTIDE SEQUENCE [LARGE SCALE GENOMIC DNA]</scope>
    <source>
        <strain evidence="4 5">TF5-37.2-LB10</strain>
    </source>
</reference>
<evidence type="ECO:0000313" key="4">
    <source>
        <dbReference type="EMBL" id="KAA8482097.1"/>
    </source>
</evidence>
<dbReference type="PROSITE" id="PS00101">
    <property type="entry name" value="HEXAPEP_TRANSFERASES"/>
    <property type="match status" value="1"/>
</dbReference>
<dbReference type="SUPFAM" id="SSF51161">
    <property type="entry name" value="Trimeric LpxA-like enzymes"/>
    <property type="match status" value="1"/>
</dbReference>
<evidence type="ECO:0000256" key="3">
    <source>
        <dbReference type="ARBA" id="ARBA00023315"/>
    </source>
</evidence>
<comment type="caution">
    <text evidence="4">The sequence shown here is derived from an EMBL/GenBank/DDBJ whole genome shotgun (WGS) entry which is preliminary data.</text>
</comment>
<dbReference type="Pfam" id="PF14602">
    <property type="entry name" value="Hexapep_2"/>
    <property type="match status" value="1"/>
</dbReference>
<dbReference type="InterPro" id="IPR011004">
    <property type="entry name" value="Trimer_LpxA-like_sf"/>
</dbReference>
<organism evidence="4 5">
    <name type="scientific">Arcticibacter tournemirensis</name>
    <dbReference type="NCBI Taxonomy" id="699437"/>
    <lineage>
        <taxon>Bacteria</taxon>
        <taxon>Pseudomonadati</taxon>
        <taxon>Bacteroidota</taxon>
        <taxon>Sphingobacteriia</taxon>
        <taxon>Sphingobacteriales</taxon>
        <taxon>Sphingobacteriaceae</taxon>
        <taxon>Arcticibacter</taxon>
    </lineage>
</organism>
<keyword evidence="1 4" id="KW-0808">Transferase</keyword>
<sequence length="160" mass="17234">MINSGINLVNGKYITIGENTIIGRRVVLNAWDKYEMDCFSPEIIIGNGVSIGDDNHITAIKSIRIGDNVLIGKKVTITDNSHGRNDNKKEFFIPPIARSLYSKGEVLINDNVWIGDKVTILPGVTIGFGAIIGSNSVVTCDVPPFAIAVGMPARVVRTPA</sequence>
<proteinExistence type="predicted"/>
<accession>A0A5M9HAR6</accession>
<dbReference type="Gene3D" id="2.160.10.10">
    <property type="entry name" value="Hexapeptide repeat proteins"/>
    <property type="match status" value="1"/>
</dbReference>
<gene>
    <name evidence="4" type="ORF">F1649_12860</name>
</gene>
<dbReference type="Pfam" id="PF00132">
    <property type="entry name" value="Hexapep"/>
    <property type="match status" value="1"/>
</dbReference>
<evidence type="ECO:0000313" key="5">
    <source>
        <dbReference type="Proteomes" id="UP000322918"/>
    </source>
</evidence>
<dbReference type="AlphaFoldDB" id="A0A5M9HAR6"/>
<evidence type="ECO:0000256" key="2">
    <source>
        <dbReference type="ARBA" id="ARBA00022737"/>
    </source>
</evidence>
<dbReference type="RefSeq" id="WP_141816503.1">
    <property type="nucleotide sequence ID" value="NZ_VWNE01000019.1"/>
</dbReference>
<dbReference type="InterPro" id="IPR018357">
    <property type="entry name" value="Hexapep_transf_CS"/>
</dbReference>